<name>A0A8R7Q8W8_TRIUA</name>
<accession>A0A8R7Q8W8</accession>
<reference evidence="2" key="3">
    <citation type="submission" date="2022-06" db="UniProtKB">
        <authorList>
            <consortium name="EnsemblPlants"/>
        </authorList>
    </citation>
    <scope>IDENTIFICATION</scope>
</reference>
<proteinExistence type="predicted"/>
<evidence type="ECO:0000259" key="1">
    <source>
        <dbReference type="Pfam" id="PF14214"/>
    </source>
</evidence>
<reference evidence="3" key="1">
    <citation type="journal article" date="2013" name="Nature">
        <title>Draft genome of the wheat A-genome progenitor Triticum urartu.</title>
        <authorList>
            <person name="Ling H.Q."/>
            <person name="Zhao S."/>
            <person name="Liu D."/>
            <person name="Wang J."/>
            <person name="Sun H."/>
            <person name="Zhang C."/>
            <person name="Fan H."/>
            <person name="Li D."/>
            <person name="Dong L."/>
            <person name="Tao Y."/>
            <person name="Gao C."/>
            <person name="Wu H."/>
            <person name="Li Y."/>
            <person name="Cui Y."/>
            <person name="Guo X."/>
            <person name="Zheng S."/>
            <person name="Wang B."/>
            <person name="Yu K."/>
            <person name="Liang Q."/>
            <person name="Yang W."/>
            <person name="Lou X."/>
            <person name="Chen J."/>
            <person name="Feng M."/>
            <person name="Jian J."/>
            <person name="Zhang X."/>
            <person name="Luo G."/>
            <person name="Jiang Y."/>
            <person name="Liu J."/>
            <person name="Wang Z."/>
            <person name="Sha Y."/>
            <person name="Zhang B."/>
            <person name="Wu H."/>
            <person name="Tang D."/>
            <person name="Shen Q."/>
            <person name="Xue P."/>
            <person name="Zou S."/>
            <person name="Wang X."/>
            <person name="Liu X."/>
            <person name="Wang F."/>
            <person name="Yang Y."/>
            <person name="An X."/>
            <person name="Dong Z."/>
            <person name="Zhang K."/>
            <person name="Zhang X."/>
            <person name="Luo M.C."/>
            <person name="Dvorak J."/>
            <person name="Tong Y."/>
            <person name="Wang J."/>
            <person name="Yang H."/>
            <person name="Li Z."/>
            <person name="Wang D."/>
            <person name="Zhang A."/>
            <person name="Wang J."/>
        </authorList>
    </citation>
    <scope>NUCLEOTIDE SEQUENCE</scope>
    <source>
        <strain evidence="3">cv. G1812</strain>
    </source>
</reference>
<dbReference type="InterPro" id="IPR025476">
    <property type="entry name" value="Helitron_helicase-like"/>
</dbReference>
<evidence type="ECO:0000313" key="3">
    <source>
        <dbReference type="Proteomes" id="UP000015106"/>
    </source>
</evidence>
<sequence length="108" mass="12898">EIRKELYPGQTPQDRPDLIVRVFREKLEELKNKLFKKDILGKVRAYVYVVEFQKRGLPHAHFLLIMEGRYKLTCPEQYDLLISAELPNKKKYPELYKLVVKHMMHGPC</sequence>
<feature type="domain" description="Helitron helicase-like" evidence="1">
    <location>
        <begin position="1"/>
        <end position="64"/>
    </location>
</feature>
<dbReference type="Pfam" id="PF14214">
    <property type="entry name" value="Helitron_like_N"/>
    <property type="match status" value="1"/>
</dbReference>
<organism evidence="2 3">
    <name type="scientific">Triticum urartu</name>
    <name type="common">Red wild einkorn</name>
    <name type="synonym">Crithodium urartu</name>
    <dbReference type="NCBI Taxonomy" id="4572"/>
    <lineage>
        <taxon>Eukaryota</taxon>
        <taxon>Viridiplantae</taxon>
        <taxon>Streptophyta</taxon>
        <taxon>Embryophyta</taxon>
        <taxon>Tracheophyta</taxon>
        <taxon>Spermatophyta</taxon>
        <taxon>Magnoliopsida</taxon>
        <taxon>Liliopsida</taxon>
        <taxon>Poales</taxon>
        <taxon>Poaceae</taxon>
        <taxon>BOP clade</taxon>
        <taxon>Pooideae</taxon>
        <taxon>Triticodae</taxon>
        <taxon>Triticeae</taxon>
        <taxon>Triticinae</taxon>
        <taxon>Triticum</taxon>
    </lineage>
</organism>
<reference evidence="2" key="2">
    <citation type="submission" date="2018-03" db="EMBL/GenBank/DDBJ databases">
        <title>The Triticum urartu genome reveals the dynamic nature of wheat genome evolution.</title>
        <authorList>
            <person name="Ling H."/>
            <person name="Ma B."/>
            <person name="Shi X."/>
            <person name="Liu H."/>
            <person name="Dong L."/>
            <person name="Sun H."/>
            <person name="Cao Y."/>
            <person name="Gao Q."/>
            <person name="Zheng S."/>
            <person name="Li Y."/>
            <person name="Yu Y."/>
            <person name="Du H."/>
            <person name="Qi M."/>
            <person name="Li Y."/>
            <person name="Yu H."/>
            <person name="Cui Y."/>
            <person name="Wang N."/>
            <person name="Chen C."/>
            <person name="Wu H."/>
            <person name="Zhao Y."/>
            <person name="Zhang J."/>
            <person name="Li Y."/>
            <person name="Zhou W."/>
            <person name="Zhang B."/>
            <person name="Hu W."/>
            <person name="Eijk M."/>
            <person name="Tang J."/>
            <person name="Witsenboer H."/>
            <person name="Zhao S."/>
            <person name="Li Z."/>
            <person name="Zhang A."/>
            <person name="Wang D."/>
            <person name="Liang C."/>
        </authorList>
    </citation>
    <scope>NUCLEOTIDE SEQUENCE [LARGE SCALE GENOMIC DNA]</scope>
    <source>
        <strain evidence="2">cv. G1812</strain>
    </source>
</reference>
<dbReference type="Gramene" id="TuG1812G0500000707.01.T01">
    <property type="protein sequence ID" value="TuG1812G0500000707.01.T01.cds364452"/>
    <property type="gene ID" value="TuG1812G0500000707.01"/>
</dbReference>
<evidence type="ECO:0000313" key="2">
    <source>
        <dbReference type="EnsemblPlants" id="TuG1812G0500000707.01.T01.cds364452"/>
    </source>
</evidence>
<protein>
    <recommendedName>
        <fullName evidence="1">Helitron helicase-like domain-containing protein</fullName>
    </recommendedName>
</protein>
<dbReference type="EnsemblPlants" id="TuG1812G0500000707.01.T01">
    <property type="protein sequence ID" value="TuG1812G0500000707.01.T01.cds364452"/>
    <property type="gene ID" value="TuG1812G0500000707.01"/>
</dbReference>
<keyword evidence="3" id="KW-1185">Reference proteome</keyword>
<dbReference type="Proteomes" id="UP000015106">
    <property type="component" value="Chromosome 5"/>
</dbReference>
<dbReference type="AlphaFoldDB" id="A0A8R7Q8W8"/>